<evidence type="ECO:0000313" key="7">
    <source>
        <dbReference type="EMBL" id="QEN04107.1"/>
    </source>
</evidence>
<name>A0A5C1Q9G2_9SPIO</name>
<keyword evidence="8" id="KW-1185">Reference proteome</keyword>
<reference evidence="7 8" key="1">
    <citation type="submission" date="2019-02" db="EMBL/GenBank/DDBJ databases">
        <authorList>
            <person name="Fomenkov A."/>
            <person name="Dubinina G."/>
            <person name="Grabovich M."/>
            <person name="Vincze T."/>
            <person name="Roberts R.J."/>
        </authorList>
    </citation>
    <scope>NUCLEOTIDE SEQUENCE [LARGE SCALE GENOMIC DNA]</scope>
    <source>
        <strain evidence="7 8">P</strain>
    </source>
</reference>
<reference evidence="7 8" key="2">
    <citation type="submission" date="2019-09" db="EMBL/GenBank/DDBJ databases">
        <title>Complete Genome Sequence and Methylome Analysis of free living Spirochaetas.</title>
        <authorList>
            <person name="Leshcheva N."/>
            <person name="Mikheeva N."/>
        </authorList>
    </citation>
    <scope>NUCLEOTIDE SEQUENCE [LARGE SCALE GENOMIC DNA]</scope>
    <source>
        <strain evidence="7 8">P</strain>
    </source>
</reference>
<dbReference type="Proteomes" id="UP000323824">
    <property type="component" value="Chromosome"/>
</dbReference>
<dbReference type="Pfam" id="PF01594">
    <property type="entry name" value="AI-2E_transport"/>
    <property type="match status" value="1"/>
</dbReference>
<evidence type="ECO:0000256" key="3">
    <source>
        <dbReference type="ARBA" id="ARBA00022692"/>
    </source>
</evidence>
<evidence type="ECO:0000256" key="5">
    <source>
        <dbReference type="ARBA" id="ARBA00023136"/>
    </source>
</evidence>
<dbReference type="KEGG" id="sper:EW093_05125"/>
<dbReference type="GO" id="GO:0055085">
    <property type="term" value="P:transmembrane transport"/>
    <property type="evidence" value="ECO:0007669"/>
    <property type="project" value="TreeGrafter"/>
</dbReference>
<feature type="transmembrane region" description="Helical" evidence="6">
    <location>
        <begin position="223"/>
        <end position="249"/>
    </location>
</feature>
<keyword evidence="5 6" id="KW-0472">Membrane</keyword>
<dbReference type="OrthoDB" id="9793390at2"/>
<feature type="transmembrane region" description="Helical" evidence="6">
    <location>
        <begin position="55"/>
        <end position="78"/>
    </location>
</feature>
<organism evidence="7 8">
    <name type="scientific">Thiospirochaeta perfilievii</name>
    <dbReference type="NCBI Taxonomy" id="252967"/>
    <lineage>
        <taxon>Bacteria</taxon>
        <taxon>Pseudomonadati</taxon>
        <taxon>Spirochaetota</taxon>
        <taxon>Spirochaetia</taxon>
        <taxon>Spirochaetales</taxon>
        <taxon>Spirochaetaceae</taxon>
        <taxon>Thiospirochaeta</taxon>
    </lineage>
</organism>
<dbReference type="EMBL" id="CP035807">
    <property type="protein sequence ID" value="QEN04107.1"/>
    <property type="molecule type" value="Genomic_DNA"/>
</dbReference>
<proteinExistence type="inferred from homology"/>
<comment type="subcellular location">
    <subcellularLocation>
        <location evidence="1">Membrane</location>
        <topology evidence="1">Multi-pass membrane protein</topology>
    </subcellularLocation>
</comment>
<feature type="transmembrane region" description="Helical" evidence="6">
    <location>
        <begin position="31"/>
        <end position="48"/>
    </location>
</feature>
<gene>
    <name evidence="7" type="ORF">EW093_05125</name>
</gene>
<feature type="transmembrane region" description="Helical" evidence="6">
    <location>
        <begin position="192"/>
        <end position="217"/>
    </location>
</feature>
<evidence type="ECO:0000256" key="4">
    <source>
        <dbReference type="ARBA" id="ARBA00022989"/>
    </source>
</evidence>
<keyword evidence="3 6" id="KW-0812">Transmembrane</keyword>
<evidence type="ECO:0000256" key="2">
    <source>
        <dbReference type="ARBA" id="ARBA00009773"/>
    </source>
</evidence>
<feature type="transmembrane region" description="Helical" evidence="6">
    <location>
        <begin position="150"/>
        <end position="171"/>
    </location>
</feature>
<protein>
    <submittedName>
        <fullName evidence="7">AI-2E family transporter</fullName>
    </submittedName>
</protein>
<keyword evidence="4 6" id="KW-1133">Transmembrane helix</keyword>
<evidence type="ECO:0000256" key="6">
    <source>
        <dbReference type="SAM" id="Phobius"/>
    </source>
</evidence>
<feature type="transmembrane region" description="Helical" evidence="6">
    <location>
        <begin position="261"/>
        <end position="279"/>
    </location>
</feature>
<feature type="transmembrane region" description="Helical" evidence="6">
    <location>
        <begin position="299"/>
        <end position="321"/>
    </location>
</feature>
<dbReference type="PANTHER" id="PTHR21716:SF64">
    <property type="entry name" value="AI-2 TRANSPORT PROTEIN TQSA"/>
    <property type="match status" value="1"/>
</dbReference>
<dbReference type="PANTHER" id="PTHR21716">
    <property type="entry name" value="TRANSMEMBRANE PROTEIN"/>
    <property type="match status" value="1"/>
</dbReference>
<comment type="similarity">
    <text evidence="2">Belongs to the autoinducer-2 exporter (AI-2E) (TC 2.A.86) family.</text>
</comment>
<sequence>MIKSIRNLLLVLLIIVVLFVMRSIARVVLPLVIAIMFVLVYEPLFSFLHRKKIPVMLITPILAVGTIFILAFIIQIFVDSAQSIYFDRVMLGELLQEKILSIFNYFDEVIPIKLDKSLLESQIATILSKDNLQSFAGSSFSKLSSFGSSFFMFSLYFLILLFSMPGYNKYIKYIAGDDKAFLLNSKHIQKSIVSYMTVKFFVSLTTGTIALVVCLLFDVNYAVFWGFVTFLLNFIPTIGSIIATALPTLMAFVQFDSGVKLLFLIIILFGIQLSIGQFIEPKIMGNRLQLNTVTIIFGLVFWSFIWGIAGAFLSVPLLVILKIVLQNNESFVFVSRIMGKPSR</sequence>
<dbReference type="GO" id="GO:0016020">
    <property type="term" value="C:membrane"/>
    <property type="evidence" value="ECO:0007669"/>
    <property type="project" value="UniProtKB-SubCell"/>
</dbReference>
<dbReference type="AlphaFoldDB" id="A0A5C1Q9G2"/>
<evidence type="ECO:0000256" key="1">
    <source>
        <dbReference type="ARBA" id="ARBA00004141"/>
    </source>
</evidence>
<dbReference type="InterPro" id="IPR002549">
    <property type="entry name" value="AI-2E-like"/>
</dbReference>
<evidence type="ECO:0000313" key="8">
    <source>
        <dbReference type="Proteomes" id="UP000323824"/>
    </source>
</evidence>
<feature type="transmembrane region" description="Helical" evidence="6">
    <location>
        <begin position="7"/>
        <end position="25"/>
    </location>
</feature>
<dbReference type="RefSeq" id="WP_149567364.1">
    <property type="nucleotide sequence ID" value="NZ_CP035807.1"/>
</dbReference>
<accession>A0A5C1Q9G2</accession>